<dbReference type="InterPro" id="IPR052512">
    <property type="entry name" value="4CMD/NDH-1_regulator"/>
</dbReference>
<keyword evidence="3" id="KW-1185">Reference proteome</keyword>
<dbReference type="AlphaFoldDB" id="A0A7I8D5J6"/>
<accession>A0A7I8D5J6</accession>
<evidence type="ECO:0000259" key="1">
    <source>
        <dbReference type="Pfam" id="PF02627"/>
    </source>
</evidence>
<dbReference type="GO" id="GO:0051920">
    <property type="term" value="F:peroxiredoxin activity"/>
    <property type="evidence" value="ECO:0007669"/>
    <property type="project" value="InterPro"/>
</dbReference>
<evidence type="ECO:0000313" key="3">
    <source>
        <dbReference type="Proteomes" id="UP000593890"/>
    </source>
</evidence>
<proteinExistence type="predicted"/>
<evidence type="ECO:0000313" key="2">
    <source>
        <dbReference type="EMBL" id="BCI60729.1"/>
    </source>
</evidence>
<dbReference type="Gene3D" id="1.20.1290.10">
    <property type="entry name" value="AhpD-like"/>
    <property type="match status" value="1"/>
</dbReference>
<dbReference type="EMBL" id="AP023321">
    <property type="protein sequence ID" value="BCI60729.1"/>
    <property type="molecule type" value="Genomic_DNA"/>
</dbReference>
<sequence>MAVKQTAGRDSLGEFAPKFAQLNDDVLFGEVWSRENELSLRDRSLVTVVALMSQGLTDSSFRFHLESAKKNGITRSEIAEILTHAAFYAGWPKAWAAFRMAKEVWPEEV</sequence>
<dbReference type="Proteomes" id="UP000593890">
    <property type="component" value="Chromosome"/>
</dbReference>
<dbReference type="PANTHER" id="PTHR33570:SF9">
    <property type="entry name" value="BLL4600 PROTEIN"/>
    <property type="match status" value="1"/>
</dbReference>
<gene>
    <name evidence="2" type="ORF">C12CBH8_13680</name>
</gene>
<dbReference type="SUPFAM" id="SSF69118">
    <property type="entry name" value="AhpD-like"/>
    <property type="match status" value="1"/>
</dbReference>
<dbReference type="KEGG" id="sman:C12CBH8_13680"/>
<dbReference type="RefSeq" id="WP_090267085.1">
    <property type="nucleotide sequence ID" value="NZ_AP023321.1"/>
</dbReference>
<dbReference type="InterPro" id="IPR029032">
    <property type="entry name" value="AhpD-like"/>
</dbReference>
<feature type="domain" description="Carboxymuconolactone decarboxylase-like" evidence="1">
    <location>
        <begin position="17"/>
        <end position="103"/>
    </location>
</feature>
<dbReference type="Pfam" id="PF02627">
    <property type="entry name" value="CMD"/>
    <property type="match status" value="1"/>
</dbReference>
<dbReference type="InterPro" id="IPR003779">
    <property type="entry name" value="CMD-like"/>
</dbReference>
<name>A0A7I8D5J6_9FIRM</name>
<organism evidence="2 3">
    <name type="scientific">Solibaculum mannosilyticum</name>
    <dbReference type="NCBI Taxonomy" id="2780922"/>
    <lineage>
        <taxon>Bacteria</taxon>
        <taxon>Bacillati</taxon>
        <taxon>Bacillota</taxon>
        <taxon>Clostridia</taxon>
        <taxon>Eubacteriales</taxon>
        <taxon>Oscillospiraceae</taxon>
        <taxon>Solibaculum</taxon>
    </lineage>
</organism>
<dbReference type="PANTHER" id="PTHR33570">
    <property type="entry name" value="4-CARBOXYMUCONOLACTONE DECARBOXYLASE FAMILY PROTEIN"/>
    <property type="match status" value="1"/>
</dbReference>
<reference evidence="3" key="1">
    <citation type="submission" date="2020-07" db="EMBL/GenBank/DDBJ databases">
        <title>Complete genome sequencing of Clostridia bacterium strain 12CBH8.</title>
        <authorList>
            <person name="Sakamoto M."/>
            <person name="Murakami T."/>
            <person name="Mori H."/>
        </authorList>
    </citation>
    <scope>NUCLEOTIDE SEQUENCE [LARGE SCALE GENOMIC DNA]</scope>
    <source>
        <strain evidence="3">12CBH8</strain>
    </source>
</reference>
<protein>
    <recommendedName>
        <fullName evidence="1">Carboxymuconolactone decarboxylase-like domain-containing protein</fullName>
    </recommendedName>
</protein>